<evidence type="ECO:0000256" key="2">
    <source>
        <dbReference type="SAM" id="Phobius"/>
    </source>
</evidence>
<evidence type="ECO:0000313" key="4">
    <source>
        <dbReference type="Proteomes" id="UP001280156"/>
    </source>
</evidence>
<keyword evidence="2" id="KW-0472">Membrane</keyword>
<dbReference type="EMBL" id="JAVIIV010000015">
    <property type="protein sequence ID" value="MDX8487857.1"/>
    <property type="molecule type" value="Genomic_DNA"/>
</dbReference>
<evidence type="ECO:0000256" key="1">
    <source>
        <dbReference type="SAM" id="Coils"/>
    </source>
</evidence>
<organism evidence="3 4">
    <name type="scientific">Mesorhizobium humile</name>
    <dbReference type="NCBI Taxonomy" id="3072313"/>
    <lineage>
        <taxon>Bacteria</taxon>
        <taxon>Pseudomonadati</taxon>
        <taxon>Pseudomonadota</taxon>
        <taxon>Alphaproteobacteria</taxon>
        <taxon>Hyphomicrobiales</taxon>
        <taxon>Phyllobacteriaceae</taxon>
        <taxon>Mesorhizobium</taxon>
    </lineage>
</organism>
<keyword evidence="1" id="KW-0175">Coiled coil</keyword>
<comment type="caution">
    <text evidence="3">The sequence shown here is derived from an EMBL/GenBank/DDBJ whole genome shotgun (WGS) entry which is preliminary data.</text>
</comment>
<dbReference type="Proteomes" id="UP001280156">
    <property type="component" value="Unassembled WGS sequence"/>
</dbReference>
<gene>
    <name evidence="3" type="ORF">RFM52_22005</name>
</gene>
<evidence type="ECO:0000313" key="3">
    <source>
        <dbReference type="EMBL" id="MDX8487857.1"/>
    </source>
</evidence>
<feature type="transmembrane region" description="Helical" evidence="2">
    <location>
        <begin position="118"/>
        <end position="143"/>
    </location>
</feature>
<dbReference type="RefSeq" id="WP_320296860.1">
    <property type="nucleotide sequence ID" value="NZ_JAVIIU010000008.1"/>
</dbReference>
<keyword evidence="2" id="KW-1133">Transmembrane helix</keyword>
<protein>
    <submittedName>
        <fullName evidence="3">Uncharacterized protein</fullName>
    </submittedName>
</protein>
<feature type="coiled-coil region" evidence="1">
    <location>
        <begin position="146"/>
        <end position="181"/>
    </location>
</feature>
<keyword evidence="2" id="KW-0812">Transmembrane</keyword>
<reference evidence="3 4" key="1">
    <citation type="submission" date="2023-08" db="EMBL/GenBank/DDBJ databases">
        <title>Implementing the SeqCode for naming new Mesorhizobium species isolated from Vachellia karroo root nodules.</title>
        <authorList>
            <person name="Van Lill M."/>
        </authorList>
    </citation>
    <scope>NUCLEOTIDE SEQUENCE [LARGE SCALE GENOMIC DNA]</scope>
    <source>
        <strain evidence="3 4">VK2B</strain>
    </source>
</reference>
<proteinExistence type="predicted"/>
<sequence>MTAPADWAAGATLSPLFCAASAGMPAIPAATANIATVKLYLLVMQTLFTNRPVTHTGRSRAIEPPFQHRHQVRCWITRRIFFGMTIDQLTMAHPHTRPISWGGFHAGKEAMSRSRLSAFLLLAVLASAGLVGMISCASAQVVIPTNRNALVQQNQLQQLQNQLQRQQYQQQQQLYRELDRQSVPKPRPDVPVYGQTCRMEAVGNTISRVCR</sequence>
<keyword evidence="4" id="KW-1185">Reference proteome</keyword>
<accession>A0ABU4YLM3</accession>
<name>A0ABU4YLM3_9HYPH</name>